<name>A0A401Z9W7_9CHLR</name>
<dbReference type="PANTHER" id="PTHR10353">
    <property type="entry name" value="GLYCOSYL HYDROLASE"/>
    <property type="match status" value="1"/>
</dbReference>
<evidence type="ECO:0000256" key="1">
    <source>
        <dbReference type="ARBA" id="ARBA00010838"/>
    </source>
</evidence>
<dbReference type="Pfam" id="PF00232">
    <property type="entry name" value="Glyco_hydro_1"/>
    <property type="match status" value="1"/>
</dbReference>
<dbReference type="InterPro" id="IPR001360">
    <property type="entry name" value="Glyco_hydro_1"/>
</dbReference>
<evidence type="ECO:0000256" key="6">
    <source>
        <dbReference type="RuleBase" id="RU004468"/>
    </source>
</evidence>
<dbReference type="AlphaFoldDB" id="A0A401Z9W7"/>
<dbReference type="PANTHER" id="PTHR10353:SF209">
    <property type="entry name" value="GALACTOLIPID GALACTOSYLTRANSFERASE SFR2, CHLOROPLASTIC"/>
    <property type="match status" value="1"/>
</dbReference>
<dbReference type="GO" id="GO:0008422">
    <property type="term" value="F:beta-glucosidase activity"/>
    <property type="evidence" value="ECO:0007669"/>
    <property type="project" value="TreeGrafter"/>
</dbReference>
<evidence type="ECO:0000313" key="7">
    <source>
        <dbReference type="EMBL" id="GCE03596.1"/>
    </source>
</evidence>
<organism evidence="7 8">
    <name type="scientific">Dictyobacter aurantiacus</name>
    <dbReference type="NCBI Taxonomy" id="1936993"/>
    <lineage>
        <taxon>Bacteria</taxon>
        <taxon>Bacillati</taxon>
        <taxon>Chloroflexota</taxon>
        <taxon>Ktedonobacteria</taxon>
        <taxon>Ktedonobacterales</taxon>
        <taxon>Dictyobacteraceae</taxon>
        <taxon>Dictyobacter</taxon>
    </lineage>
</organism>
<dbReference type="PROSITE" id="PS00572">
    <property type="entry name" value="GLYCOSYL_HYDROL_F1_1"/>
    <property type="match status" value="1"/>
</dbReference>
<evidence type="ECO:0000256" key="4">
    <source>
        <dbReference type="PROSITE-ProRule" id="PRU10055"/>
    </source>
</evidence>
<dbReference type="EMBL" id="BIFQ01000001">
    <property type="protein sequence ID" value="GCE03596.1"/>
    <property type="molecule type" value="Genomic_DNA"/>
</dbReference>
<evidence type="ECO:0000256" key="5">
    <source>
        <dbReference type="RuleBase" id="RU003690"/>
    </source>
</evidence>
<dbReference type="RefSeq" id="WP_126594849.1">
    <property type="nucleotide sequence ID" value="NZ_BIFQ01000001.1"/>
</dbReference>
<comment type="caution">
    <text evidence="7">The sequence shown here is derived from an EMBL/GenBank/DDBJ whole genome shotgun (WGS) entry which is preliminary data.</text>
</comment>
<feature type="active site" description="Nucleophile" evidence="4">
    <location>
        <position position="347"/>
    </location>
</feature>
<gene>
    <name evidence="7" type="ORF">KDAU_09250</name>
</gene>
<dbReference type="PROSITE" id="PS00653">
    <property type="entry name" value="GLYCOSYL_HYDROL_F1_2"/>
    <property type="match status" value="1"/>
</dbReference>
<dbReference type="OrthoDB" id="9765195at2"/>
<dbReference type="SUPFAM" id="SSF51445">
    <property type="entry name" value="(Trans)glycosidases"/>
    <property type="match status" value="1"/>
</dbReference>
<dbReference type="InterPro" id="IPR033132">
    <property type="entry name" value="GH_1_N_CS"/>
</dbReference>
<evidence type="ECO:0000256" key="2">
    <source>
        <dbReference type="ARBA" id="ARBA00022801"/>
    </source>
</evidence>
<keyword evidence="2 6" id="KW-0378">Hydrolase</keyword>
<dbReference type="PRINTS" id="PR00131">
    <property type="entry name" value="GLHYDRLASE1"/>
</dbReference>
<accession>A0A401Z9W7</accession>
<keyword evidence="3 6" id="KW-0326">Glycosidase</keyword>
<dbReference type="GO" id="GO:0005975">
    <property type="term" value="P:carbohydrate metabolic process"/>
    <property type="evidence" value="ECO:0007669"/>
    <property type="project" value="InterPro"/>
</dbReference>
<protein>
    <submittedName>
        <fullName evidence="7">Beta-glucosidase</fullName>
    </submittedName>
</protein>
<reference evidence="8" key="1">
    <citation type="submission" date="2018-12" db="EMBL/GenBank/DDBJ databases">
        <title>Tengunoibacter tsumagoiensis gen. nov., sp. nov., Dictyobacter kobayashii sp. nov., D. alpinus sp. nov., and D. joshuensis sp. nov. and description of Dictyobacteraceae fam. nov. within the order Ktedonobacterales isolated from Tengu-no-mugimeshi.</title>
        <authorList>
            <person name="Wang C.M."/>
            <person name="Zheng Y."/>
            <person name="Sakai Y."/>
            <person name="Toyoda A."/>
            <person name="Minakuchi Y."/>
            <person name="Abe K."/>
            <person name="Yokota A."/>
            <person name="Yabe S."/>
        </authorList>
    </citation>
    <scope>NUCLEOTIDE SEQUENCE [LARGE SCALE GENOMIC DNA]</scope>
    <source>
        <strain evidence="8">S-27</strain>
    </source>
</reference>
<dbReference type="InterPro" id="IPR018120">
    <property type="entry name" value="Glyco_hydro_1_AS"/>
</dbReference>
<dbReference type="Proteomes" id="UP000287224">
    <property type="component" value="Unassembled WGS sequence"/>
</dbReference>
<dbReference type="InterPro" id="IPR017853">
    <property type="entry name" value="GH"/>
</dbReference>
<evidence type="ECO:0000313" key="8">
    <source>
        <dbReference type="Proteomes" id="UP000287224"/>
    </source>
</evidence>
<dbReference type="Gene3D" id="3.20.20.80">
    <property type="entry name" value="Glycosidases"/>
    <property type="match status" value="1"/>
</dbReference>
<keyword evidence="8" id="KW-1185">Reference proteome</keyword>
<proteinExistence type="inferred from homology"/>
<evidence type="ECO:0000256" key="3">
    <source>
        <dbReference type="ARBA" id="ARBA00023295"/>
    </source>
</evidence>
<comment type="similarity">
    <text evidence="1 5">Belongs to the glycosyl hydrolase 1 family.</text>
</comment>
<sequence>MSQQHVLRFPEGFLWGTASAAYQCEGGNTNNQWYRWEQEGHILSGDTCGQAASWWEYAEHDFLLAEQMENNALRFSLEWSRIEPVEGQWDDAVLERYRAMLLDLRRLHLVPVVTLHHFTDPLWFTERGGFAHEENVRFFIRFVHHVVATLKDICSFWITLNEPNVYAFQGYLLGVFPPGEKDVVRTFQVLRNLMQAHVEAFYAIRSMQPQAQIGYCLHYRLFDPANPLSPLDRSAASVHERMFTWSALQAGETGRFTFPANQVLAPIPHAAGARDYHGVNYYTREMVRFDPRRPAEAFARRFVRPGSVRNDDGLSDSFGEIYPWGLYRVLKAIYQRTRGNKPLYITENGFNDHQDDRRPAALLAHLAILHRAIQDGIPVRGYFHWTLVDNFEWNDGWYARFGLIELDPVTQRRTPRRSASMFGEICQANAITESIVERYAPELVQSIFGTTDTHGRQLPV</sequence>